<keyword evidence="2 4" id="KW-0326">Glycosidase</keyword>
<dbReference type="AlphaFoldDB" id="A0A840NPX0"/>
<proteinExistence type="predicted"/>
<dbReference type="GO" id="GO:0005975">
    <property type="term" value="P:carbohydrate metabolic process"/>
    <property type="evidence" value="ECO:0007669"/>
    <property type="project" value="InterPro"/>
</dbReference>
<dbReference type="PANTHER" id="PTHR10357:SF210">
    <property type="entry name" value="MALTODEXTRIN GLUCOSIDASE"/>
    <property type="match status" value="1"/>
</dbReference>
<name>A0A840NPX0_9ACTN</name>
<dbReference type="InterPro" id="IPR017853">
    <property type="entry name" value="GH"/>
</dbReference>
<keyword evidence="5" id="KW-1185">Reference proteome</keyword>
<gene>
    <name evidence="4" type="ORF">HNP84_000282</name>
</gene>
<evidence type="ECO:0000256" key="2">
    <source>
        <dbReference type="ARBA" id="ARBA00023295"/>
    </source>
</evidence>
<reference evidence="4 5" key="1">
    <citation type="submission" date="2020-08" db="EMBL/GenBank/DDBJ databases">
        <title>Genomic Encyclopedia of Type Strains, Phase IV (KMG-IV): sequencing the most valuable type-strain genomes for metagenomic binning, comparative biology and taxonomic classification.</title>
        <authorList>
            <person name="Goeker M."/>
        </authorList>
    </citation>
    <scope>NUCLEOTIDE SEQUENCE [LARGE SCALE GENOMIC DNA]</scope>
    <source>
        <strain evidence="4 5">DSM 45615</strain>
    </source>
</reference>
<dbReference type="Pfam" id="PF00128">
    <property type="entry name" value="Alpha-amylase"/>
    <property type="match status" value="1"/>
</dbReference>
<evidence type="ECO:0000259" key="3">
    <source>
        <dbReference type="SMART" id="SM00642"/>
    </source>
</evidence>
<evidence type="ECO:0000313" key="4">
    <source>
        <dbReference type="EMBL" id="MBB5130594.1"/>
    </source>
</evidence>
<keyword evidence="1" id="KW-0378">Hydrolase</keyword>
<feature type="domain" description="Glycosyl hydrolase family 13 catalytic" evidence="3">
    <location>
        <begin position="13"/>
        <end position="363"/>
    </location>
</feature>
<dbReference type="Proteomes" id="UP000578449">
    <property type="component" value="Unassembled WGS sequence"/>
</dbReference>
<dbReference type="SUPFAM" id="SSF51011">
    <property type="entry name" value="Glycosyl hydrolase domain"/>
    <property type="match status" value="1"/>
</dbReference>
<dbReference type="GO" id="GO:0016798">
    <property type="term" value="F:hydrolase activity, acting on glycosyl bonds"/>
    <property type="evidence" value="ECO:0007669"/>
    <property type="project" value="UniProtKB-KW"/>
</dbReference>
<comment type="caution">
    <text evidence="4">The sequence shown here is derived from an EMBL/GenBank/DDBJ whole genome shotgun (WGS) entry which is preliminary data.</text>
</comment>
<dbReference type="PANTHER" id="PTHR10357">
    <property type="entry name" value="ALPHA-AMYLASE FAMILY MEMBER"/>
    <property type="match status" value="1"/>
</dbReference>
<dbReference type="RefSeq" id="WP_185047459.1">
    <property type="nucleotide sequence ID" value="NZ_BAABIX010000006.1"/>
</dbReference>
<organism evidence="4 5">
    <name type="scientific">Thermocatellispora tengchongensis</name>
    <dbReference type="NCBI Taxonomy" id="1073253"/>
    <lineage>
        <taxon>Bacteria</taxon>
        <taxon>Bacillati</taxon>
        <taxon>Actinomycetota</taxon>
        <taxon>Actinomycetes</taxon>
        <taxon>Streptosporangiales</taxon>
        <taxon>Streptosporangiaceae</taxon>
        <taxon>Thermocatellispora</taxon>
    </lineage>
</organism>
<dbReference type="SUPFAM" id="SSF51445">
    <property type="entry name" value="(Trans)glycosidases"/>
    <property type="match status" value="1"/>
</dbReference>
<evidence type="ECO:0000256" key="1">
    <source>
        <dbReference type="ARBA" id="ARBA00022801"/>
    </source>
</evidence>
<dbReference type="CDD" id="cd11338">
    <property type="entry name" value="AmyAc_CMD"/>
    <property type="match status" value="1"/>
</dbReference>
<dbReference type="EMBL" id="JACHGN010000001">
    <property type="protein sequence ID" value="MBB5130594.1"/>
    <property type="molecule type" value="Genomic_DNA"/>
</dbReference>
<protein>
    <submittedName>
        <fullName evidence="4">Glycosidase</fullName>
    </submittedName>
</protein>
<dbReference type="InterPro" id="IPR006047">
    <property type="entry name" value="GH13_cat_dom"/>
</dbReference>
<evidence type="ECO:0000313" key="5">
    <source>
        <dbReference type="Proteomes" id="UP000578449"/>
    </source>
</evidence>
<sequence>MGPDWVRDAVFYQIFPDRFATSGRATYVEPWGTPPTRETFCGGDLDGIASRLDHLRDLGVTALYLTPIFMARTNHRYDTTDYFRIDPVLGDEEIFARLVESAHAHGIKVVLDAVFHHCGDGHPAFQDVLRNGPASRYVNWFSFQQFEPEPAYLTCSGCHYLPKLNVTNPEVRDHLFAAAEKWTRMGIDGWRLDVPYMMDNLPFWRQFRRLVKGISPDLYIVAEVWEAATDWTRGDTSDGAMNYRLRDAILGFVTDHRLGGEWLATELDTITGEIGAEAKGLMLNLLGSHDTERVLTRCGGEPHAARFAFSLLMAAEGAPMVYYGDEIGLRGFNDPDCRRCMTWDRAEWDQETLAWLKTLIRLRRDHVALRRGVESTVQAGENVIVRARTHPDETVLVLANRGNAVEQLAVGAGTGRDLISGEQVKLRAVAVRPWEVRFVRPD</sequence>
<dbReference type="SMART" id="SM00642">
    <property type="entry name" value="Aamy"/>
    <property type="match status" value="1"/>
</dbReference>
<dbReference type="Gene3D" id="3.20.20.80">
    <property type="entry name" value="Glycosidases"/>
    <property type="match status" value="1"/>
</dbReference>
<accession>A0A840NPX0</accession>